<dbReference type="AlphaFoldDB" id="L0HHK6"/>
<dbReference type="InterPro" id="IPR003010">
    <property type="entry name" value="C-N_Hydrolase"/>
</dbReference>
<dbReference type="STRING" id="593750.Metfor_2526"/>
<dbReference type="InterPro" id="IPR001110">
    <property type="entry name" value="UPF0012_CS"/>
</dbReference>
<dbReference type="KEGG" id="mfo:Metfor_2526"/>
<dbReference type="GO" id="GO:0016787">
    <property type="term" value="F:hydrolase activity"/>
    <property type="evidence" value="ECO:0007669"/>
    <property type="project" value="UniProtKB-KW"/>
</dbReference>
<evidence type="ECO:0000313" key="3">
    <source>
        <dbReference type="Proteomes" id="UP000010824"/>
    </source>
</evidence>
<dbReference type="eggNOG" id="arCOG00062">
    <property type="taxonomic scope" value="Archaea"/>
</dbReference>
<dbReference type="InParanoid" id="L0HHK6"/>
<accession>L0HHK6</accession>
<dbReference type="OrthoDB" id="41015at2157"/>
<dbReference type="Pfam" id="PF00795">
    <property type="entry name" value="CN_hydrolase"/>
    <property type="match status" value="1"/>
</dbReference>
<dbReference type="RefSeq" id="WP_015286482.1">
    <property type="nucleotide sequence ID" value="NC_019943.1"/>
</dbReference>
<organism evidence="2 3">
    <name type="scientific">Methanoregula formicica (strain DSM 22288 / NBRC 105244 / SMSP)</name>
    <dbReference type="NCBI Taxonomy" id="593750"/>
    <lineage>
        <taxon>Archaea</taxon>
        <taxon>Methanobacteriati</taxon>
        <taxon>Methanobacteriota</taxon>
        <taxon>Stenosarchaea group</taxon>
        <taxon>Methanomicrobia</taxon>
        <taxon>Methanomicrobiales</taxon>
        <taxon>Methanoregulaceae</taxon>
        <taxon>Methanoregula</taxon>
    </lineage>
</organism>
<dbReference type="PANTHER" id="PTHR23088:SF27">
    <property type="entry name" value="DEAMINATED GLUTATHIONE AMIDASE"/>
    <property type="match status" value="1"/>
</dbReference>
<keyword evidence="3" id="KW-1185">Reference proteome</keyword>
<proteinExistence type="predicted"/>
<sequence>MDEQQPVRICSAQIAGIWDNPAATLEKIRPLVHHAAASGARLICFPEQFATGWDPGSTNHTEELNSTIVSALRVMAQENRIAILGSLRQKSAGHPKNTALVIGDNREILATYSKIHLFSPGGEDRQFSPGSDLGIFRLGQLTCGLAICYDLRFPELFRIYARHGVQAMFVPSAWPASRRKHWELFVTARACENQMYVTGINTTGTTPVDSYSGGSMTVDPNGTIIAQANEAEQLLFCDLDPALVTSVRTAFPVAKDCKSELYPVLYGRK</sequence>
<keyword evidence="2" id="KW-0378">Hydrolase</keyword>
<name>L0HHK6_METFS</name>
<dbReference type="HOGENOM" id="CLU_030130_3_1_2"/>
<feature type="domain" description="CN hydrolase" evidence="1">
    <location>
        <begin position="7"/>
        <end position="241"/>
    </location>
</feature>
<dbReference type="Proteomes" id="UP000010824">
    <property type="component" value="Chromosome"/>
</dbReference>
<dbReference type="InterPro" id="IPR036526">
    <property type="entry name" value="C-N_Hydrolase_sf"/>
</dbReference>
<dbReference type="GeneID" id="14309918"/>
<protein>
    <submittedName>
        <fullName evidence="2">Putative amidohydrolase</fullName>
    </submittedName>
</protein>
<dbReference type="PROSITE" id="PS01227">
    <property type="entry name" value="UPF0012"/>
    <property type="match status" value="1"/>
</dbReference>
<reference evidence="2 3" key="2">
    <citation type="journal article" date="2014" name="Genome Announc.">
        <title>Complete Genome Sequence of Methanoregula formicica SMSPT, a Mesophilic Hydrogenotrophic Methanogen Isolated from a Methanogenic Upflow Anaerobic Sludge Blanket Reactor.</title>
        <authorList>
            <person name="Yamamoto K."/>
            <person name="Tamaki H."/>
            <person name="Cadillo-Quiroz H."/>
            <person name="Imachi H."/>
            <person name="Kyrpides N."/>
            <person name="Woyke T."/>
            <person name="Goodwin L."/>
            <person name="Zinder S.H."/>
            <person name="Kamagata Y."/>
            <person name="Liu W.T."/>
        </authorList>
    </citation>
    <scope>NUCLEOTIDE SEQUENCE [LARGE SCALE GENOMIC DNA]</scope>
    <source>
        <strain evidence="3">DSM 22288 / NBRC 105244 / SMSP</strain>
    </source>
</reference>
<evidence type="ECO:0000313" key="2">
    <source>
        <dbReference type="EMBL" id="AGB03520.1"/>
    </source>
</evidence>
<dbReference type="PROSITE" id="PS50263">
    <property type="entry name" value="CN_HYDROLASE"/>
    <property type="match status" value="1"/>
</dbReference>
<dbReference type="SUPFAM" id="SSF56317">
    <property type="entry name" value="Carbon-nitrogen hydrolase"/>
    <property type="match status" value="1"/>
</dbReference>
<dbReference type="EMBL" id="CP003167">
    <property type="protein sequence ID" value="AGB03520.1"/>
    <property type="molecule type" value="Genomic_DNA"/>
</dbReference>
<dbReference type="PANTHER" id="PTHR23088">
    <property type="entry name" value="NITRILASE-RELATED"/>
    <property type="match status" value="1"/>
</dbReference>
<reference evidence="3" key="1">
    <citation type="submission" date="2011-12" db="EMBL/GenBank/DDBJ databases">
        <title>Complete sequence of Methanoregula formicicum SMSP.</title>
        <authorList>
            <person name="Lucas S."/>
            <person name="Han J."/>
            <person name="Lapidus A."/>
            <person name="Cheng J.-F."/>
            <person name="Goodwin L."/>
            <person name="Pitluck S."/>
            <person name="Peters L."/>
            <person name="Ovchinnikova G."/>
            <person name="Teshima H."/>
            <person name="Detter J.C."/>
            <person name="Han C."/>
            <person name="Tapia R."/>
            <person name="Land M."/>
            <person name="Hauser L."/>
            <person name="Kyrpides N."/>
            <person name="Ivanova N."/>
            <person name="Pagani I."/>
            <person name="Imachi H."/>
            <person name="Tamaki H."/>
            <person name="Sekiguchi Y."/>
            <person name="Kamagata Y."/>
            <person name="Cadillo-Quiroz H."/>
            <person name="Zinder S."/>
            <person name="Liu W.-T."/>
            <person name="Woyke T."/>
        </authorList>
    </citation>
    <scope>NUCLEOTIDE SEQUENCE [LARGE SCALE GENOMIC DNA]</scope>
    <source>
        <strain evidence="3">DSM 22288 / NBRC 105244 / SMSP</strain>
    </source>
</reference>
<gene>
    <name evidence="2" type="ordered locus">Metfor_2526</name>
</gene>
<evidence type="ECO:0000259" key="1">
    <source>
        <dbReference type="PROSITE" id="PS50263"/>
    </source>
</evidence>
<dbReference type="Gene3D" id="3.60.110.10">
    <property type="entry name" value="Carbon-nitrogen hydrolase"/>
    <property type="match status" value="1"/>
</dbReference>